<evidence type="ECO:0000313" key="2">
    <source>
        <dbReference type="Proteomes" id="UP000799755"/>
    </source>
</evidence>
<protein>
    <submittedName>
        <fullName evidence="1">Uncharacterized protein</fullName>
    </submittedName>
</protein>
<organism evidence="1 2">
    <name type="scientific">Lindgomyces ingoldianus</name>
    <dbReference type="NCBI Taxonomy" id="673940"/>
    <lineage>
        <taxon>Eukaryota</taxon>
        <taxon>Fungi</taxon>
        <taxon>Dikarya</taxon>
        <taxon>Ascomycota</taxon>
        <taxon>Pezizomycotina</taxon>
        <taxon>Dothideomycetes</taxon>
        <taxon>Pleosporomycetidae</taxon>
        <taxon>Pleosporales</taxon>
        <taxon>Lindgomycetaceae</taxon>
        <taxon>Lindgomyces</taxon>
    </lineage>
</organism>
<dbReference type="Proteomes" id="UP000799755">
    <property type="component" value="Unassembled WGS sequence"/>
</dbReference>
<gene>
    <name evidence="1" type="ORF">BDR25DRAFT_359606</name>
</gene>
<reference evidence="1" key="1">
    <citation type="journal article" date="2020" name="Stud. Mycol.">
        <title>101 Dothideomycetes genomes: a test case for predicting lifestyles and emergence of pathogens.</title>
        <authorList>
            <person name="Haridas S."/>
            <person name="Albert R."/>
            <person name="Binder M."/>
            <person name="Bloem J."/>
            <person name="Labutti K."/>
            <person name="Salamov A."/>
            <person name="Andreopoulos B."/>
            <person name="Baker S."/>
            <person name="Barry K."/>
            <person name="Bills G."/>
            <person name="Bluhm B."/>
            <person name="Cannon C."/>
            <person name="Castanera R."/>
            <person name="Culley D."/>
            <person name="Daum C."/>
            <person name="Ezra D."/>
            <person name="Gonzalez J."/>
            <person name="Henrissat B."/>
            <person name="Kuo A."/>
            <person name="Liang C."/>
            <person name="Lipzen A."/>
            <person name="Lutzoni F."/>
            <person name="Magnuson J."/>
            <person name="Mondo S."/>
            <person name="Nolan M."/>
            <person name="Ohm R."/>
            <person name="Pangilinan J."/>
            <person name="Park H.-J."/>
            <person name="Ramirez L."/>
            <person name="Alfaro M."/>
            <person name="Sun H."/>
            <person name="Tritt A."/>
            <person name="Yoshinaga Y."/>
            <person name="Zwiers L.-H."/>
            <person name="Turgeon B."/>
            <person name="Goodwin S."/>
            <person name="Spatafora J."/>
            <person name="Crous P."/>
            <person name="Grigoriev I."/>
        </authorList>
    </citation>
    <scope>NUCLEOTIDE SEQUENCE</scope>
    <source>
        <strain evidence="1">ATCC 200398</strain>
    </source>
</reference>
<name>A0ACB6QH87_9PLEO</name>
<accession>A0ACB6QH87</accession>
<keyword evidence="2" id="KW-1185">Reference proteome</keyword>
<sequence length="941" mass="103632">MADRTSAEGLPGPAFDPEAFPGPTSSSPRMIRHDTTSTVNSGNIPPISPGFYKLPIHGNCPRCHHRHKAATIKVSRDLSQVSHVYCERCGEKWLAFGGGNSTRISLLSTQTMDPDPNDVDFRSTLIEMVRSLTAVGSTAALASVPESPSRIPSREQSVKSTNAPLGQEQLPSSAGAPMTAFPERTDASQVTSKVFDAAPPSFPPPTGANIRGGAATKSPRRKALVAQLKAIKERIPFIKRLHLNQLMPSKKKAKVPDKDKGKQPVDQALTMHENPGTLISPAPNATPPKAPSNSMGIEILKTASDRHDPQKESVDTPHPGSLPHDNFKETLKDMTHDQRIAWVREMVTDSKCRCGYYCYCRRAPISATFPASSSGSGGTQVDASTLTSQATRQYLAQRRRSNEVFAVGGAFDDSHTRSSSPRRPTSIASLRTSQAPTIYGSEGMTATAGGPHLSFLGVAPPPRPRSRSPRPPSLPAGPSRLHEQISQDEISTRPTESSTSGRAVVSLPGARPVDGHGPSPWSPDLVVENNPPAQPEQRTPQSQEQSDAVSISAGDRQSIESVPHLNGYRTSDEHLLSSNGAHLLRSPHPRLNMNSYLSTTKHAIVFMVQRHIFNSLPHLIVSLAIASYATNSSLLSCTHYQCSDYFTQHHFTTELHHEPPRSLSTAGTSCFPLQHNPTAACIYLSCLYCVAASLSPAFLYIHSFTIYGYGLCEIMCYGELQSFSLSKVFFGLCGGALIGGAMDQRTEGGYWIGALYPPSRIHRNRTRTVVFLLRLWKKIDYNRWSYFLLFKAKNIRHNKSRSVSPPEESYSEGFITIKRVKDIPADTAAHCAPMPKLDDSIVLIRTRVLQRSTCSQIEGNIIYEYKTAEKVKELKLRTAKRIRCYYLDWRLPLDNGISFASFNYFPLVDSCDEQLWIRYYILGHSFMEIGSFPRSELRDRA</sequence>
<dbReference type="EMBL" id="MU003525">
    <property type="protein sequence ID" value="KAF2466241.1"/>
    <property type="molecule type" value="Genomic_DNA"/>
</dbReference>
<proteinExistence type="predicted"/>
<comment type="caution">
    <text evidence="1">The sequence shown here is derived from an EMBL/GenBank/DDBJ whole genome shotgun (WGS) entry which is preliminary data.</text>
</comment>
<evidence type="ECO:0000313" key="1">
    <source>
        <dbReference type="EMBL" id="KAF2466241.1"/>
    </source>
</evidence>